<dbReference type="EMBL" id="LR796383">
    <property type="protein sequence ID" value="CAB4140918.1"/>
    <property type="molecule type" value="Genomic_DNA"/>
</dbReference>
<name>A0A6J5M2H3_9CAUD</name>
<proteinExistence type="predicted"/>
<evidence type="ECO:0000313" key="1">
    <source>
        <dbReference type="EMBL" id="CAB4140918.1"/>
    </source>
</evidence>
<accession>A0A6J5M2H3</accession>
<reference evidence="1" key="1">
    <citation type="submission" date="2020-04" db="EMBL/GenBank/DDBJ databases">
        <authorList>
            <person name="Chiriac C."/>
            <person name="Salcher M."/>
            <person name="Ghai R."/>
            <person name="Kavagutti S V."/>
        </authorList>
    </citation>
    <scope>NUCLEOTIDE SEQUENCE</scope>
</reference>
<organism evidence="1">
    <name type="scientific">uncultured Caudovirales phage</name>
    <dbReference type="NCBI Taxonomy" id="2100421"/>
    <lineage>
        <taxon>Viruses</taxon>
        <taxon>Duplodnaviria</taxon>
        <taxon>Heunggongvirae</taxon>
        <taxon>Uroviricota</taxon>
        <taxon>Caudoviricetes</taxon>
        <taxon>Peduoviridae</taxon>
        <taxon>Maltschvirus</taxon>
        <taxon>Maltschvirus maltsch</taxon>
    </lineage>
</organism>
<protein>
    <submittedName>
        <fullName evidence="1">Uncharacterized protein</fullName>
    </submittedName>
</protein>
<sequence length="73" mass="8341">MSKIILEFDGDTERDQAQQAIDAFKVILVVRELDDRFRAEDKHGRGEGPYTADQIRIIIREKIEQLGAGVIWG</sequence>
<gene>
    <name evidence="1" type="ORF">UFOVP399_20</name>
</gene>